<evidence type="ECO:0000256" key="1">
    <source>
        <dbReference type="ARBA" id="ARBA00006987"/>
    </source>
</evidence>
<protein>
    <submittedName>
        <fullName evidence="3">Tripartite tricarboxylate transporter substrate binding protein</fullName>
    </submittedName>
</protein>
<gene>
    <name evidence="3" type="ORF">FOZ76_15195</name>
</gene>
<keyword evidence="2" id="KW-0812">Transmembrane</keyword>
<dbReference type="PANTHER" id="PTHR42928">
    <property type="entry name" value="TRICARBOXYLATE-BINDING PROTEIN"/>
    <property type="match status" value="1"/>
</dbReference>
<feature type="transmembrane region" description="Helical" evidence="2">
    <location>
        <begin position="21"/>
        <end position="42"/>
    </location>
</feature>
<dbReference type="OrthoDB" id="5171643at2"/>
<reference evidence="3 4" key="1">
    <citation type="submission" date="2019-07" db="EMBL/GenBank/DDBJ databases">
        <title>Qingshengfaniella alkalisoli gen. nov., sp. nov., isolated from saline soil.</title>
        <authorList>
            <person name="Xu L."/>
            <person name="Huang X.-X."/>
            <person name="Sun J.-Q."/>
        </authorList>
    </citation>
    <scope>NUCLEOTIDE SEQUENCE [LARGE SCALE GENOMIC DNA]</scope>
    <source>
        <strain evidence="3 4">DSM 27279</strain>
    </source>
</reference>
<name>A0A556AIM8_9BURK</name>
<keyword evidence="2" id="KW-1133">Transmembrane helix</keyword>
<keyword evidence="4" id="KW-1185">Reference proteome</keyword>
<comment type="similarity">
    <text evidence="1">Belongs to the UPF0065 (bug) family.</text>
</comment>
<dbReference type="InterPro" id="IPR042100">
    <property type="entry name" value="Bug_dom1"/>
</dbReference>
<sequence>METRKQRAPATTDAIAPPRRRALSSLIFVAVGTLLVVAYSPAHSADNRPIRLVVAYSAGGSIDLAARRIADELSVRLGQQVIVENRVGANGVVASEYVARSTPDGTTVLFTTMPAHAGNQSAYKTLPYDTIKDFAPVTVLSIVPLVLVARPTLPANNFDELMRLAREKPGQINYASFGIGGTAHLAGVQMNLLGGTEMSHIPYKGGGPAMADVVGGHVDLYFSGVASALPYIKDGRLKPLAVSSRERVSSLPDTPAIAEVQGFESFEAVVSPIMLVPARTPRQTIDRLHAATLKVTQTAKYREQLEAAGEGEPRATTPDESRAMLENEVAHLAGLFMAAGIQPE</sequence>
<evidence type="ECO:0000256" key="2">
    <source>
        <dbReference type="SAM" id="Phobius"/>
    </source>
</evidence>
<dbReference type="Gene3D" id="3.40.190.10">
    <property type="entry name" value="Periplasmic binding protein-like II"/>
    <property type="match status" value="1"/>
</dbReference>
<comment type="caution">
    <text evidence="3">The sequence shown here is derived from an EMBL/GenBank/DDBJ whole genome shotgun (WGS) entry which is preliminary data.</text>
</comment>
<dbReference type="PIRSF" id="PIRSF017082">
    <property type="entry name" value="YflP"/>
    <property type="match status" value="1"/>
</dbReference>
<organism evidence="3 4">
    <name type="scientific">Verticiella sediminum</name>
    <dbReference type="NCBI Taxonomy" id="1247510"/>
    <lineage>
        <taxon>Bacteria</taxon>
        <taxon>Pseudomonadati</taxon>
        <taxon>Pseudomonadota</taxon>
        <taxon>Betaproteobacteria</taxon>
        <taxon>Burkholderiales</taxon>
        <taxon>Alcaligenaceae</taxon>
        <taxon>Verticiella</taxon>
    </lineage>
</organism>
<dbReference type="CDD" id="cd13578">
    <property type="entry name" value="PBP2_Bug27"/>
    <property type="match status" value="1"/>
</dbReference>
<dbReference type="Pfam" id="PF03401">
    <property type="entry name" value="TctC"/>
    <property type="match status" value="1"/>
</dbReference>
<evidence type="ECO:0000313" key="4">
    <source>
        <dbReference type="Proteomes" id="UP000318405"/>
    </source>
</evidence>
<accession>A0A556AIM8</accession>
<dbReference type="InterPro" id="IPR005064">
    <property type="entry name" value="BUG"/>
</dbReference>
<keyword evidence="2" id="KW-0472">Membrane</keyword>
<dbReference type="EMBL" id="VLTJ01000029">
    <property type="protein sequence ID" value="TSH92753.1"/>
    <property type="molecule type" value="Genomic_DNA"/>
</dbReference>
<dbReference type="RefSeq" id="WP_143949119.1">
    <property type="nucleotide sequence ID" value="NZ_BAABMB010000001.1"/>
</dbReference>
<dbReference type="SUPFAM" id="SSF53850">
    <property type="entry name" value="Periplasmic binding protein-like II"/>
    <property type="match status" value="1"/>
</dbReference>
<dbReference type="AlphaFoldDB" id="A0A556AIM8"/>
<dbReference type="Proteomes" id="UP000318405">
    <property type="component" value="Unassembled WGS sequence"/>
</dbReference>
<dbReference type="Gene3D" id="3.40.190.150">
    <property type="entry name" value="Bordetella uptake gene, domain 1"/>
    <property type="match status" value="1"/>
</dbReference>
<evidence type="ECO:0000313" key="3">
    <source>
        <dbReference type="EMBL" id="TSH92753.1"/>
    </source>
</evidence>
<dbReference type="PANTHER" id="PTHR42928:SF5">
    <property type="entry name" value="BLR1237 PROTEIN"/>
    <property type="match status" value="1"/>
</dbReference>
<proteinExistence type="inferred from homology"/>